<comment type="function">
    <text evidence="6">Involved in efficient integration of the N-module into mitochondrial respiratory chain complex I.</text>
</comment>
<feature type="domain" description="Complex 1 LYR protein" evidence="7">
    <location>
        <begin position="14"/>
        <end position="70"/>
    </location>
</feature>
<dbReference type="AlphaFoldDB" id="A0AAD5DFK2"/>
<dbReference type="PANTHER" id="PTHR13675:SF0">
    <property type="entry name" value="LYR MOTIF-CONTAINING PROTEIN 2"/>
    <property type="match status" value="1"/>
</dbReference>
<keyword evidence="9" id="KW-1185">Reference proteome</keyword>
<dbReference type="GO" id="GO:0005739">
    <property type="term" value="C:mitochondrion"/>
    <property type="evidence" value="ECO:0007669"/>
    <property type="project" value="UniProtKB-SubCell"/>
</dbReference>
<comment type="caution">
    <text evidence="8">The sequence shown here is derived from an EMBL/GenBank/DDBJ whole genome shotgun (WGS) entry which is preliminary data.</text>
</comment>
<dbReference type="EMBL" id="JADXDR010000177">
    <property type="protein sequence ID" value="KAI7836757.1"/>
    <property type="molecule type" value="Genomic_DNA"/>
</dbReference>
<evidence type="ECO:0000313" key="9">
    <source>
        <dbReference type="Proteomes" id="UP001205105"/>
    </source>
</evidence>
<dbReference type="Proteomes" id="UP001205105">
    <property type="component" value="Unassembled WGS sequence"/>
</dbReference>
<evidence type="ECO:0000256" key="5">
    <source>
        <dbReference type="ARBA" id="ARBA00026235"/>
    </source>
</evidence>
<gene>
    <name evidence="8" type="ORF">COHA_009395</name>
</gene>
<reference evidence="8" key="1">
    <citation type="submission" date="2020-11" db="EMBL/GenBank/DDBJ databases">
        <title>Chlorella ohadii genome sequencing and assembly.</title>
        <authorList>
            <person name="Murik O."/>
            <person name="Treves H."/>
            <person name="Kedem I."/>
            <person name="Shotland Y."/>
            <person name="Kaplan A."/>
        </authorList>
    </citation>
    <scope>NUCLEOTIDE SEQUENCE</scope>
    <source>
        <strain evidence="8">1</strain>
    </source>
</reference>
<comment type="similarity">
    <text evidence="2">Belongs to the complex I LYR family.</text>
</comment>
<evidence type="ECO:0000256" key="4">
    <source>
        <dbReference type="ARBA" id="ARBA00023128"/>
    </source>
</evidence>
<evidence type="ECO:0000256" key="2">
    <source>
        <dbReference type="ARBA" id="ARBA00009508"/>
    </source>
</evidence>
<comment type="subcellular location">
    <subcellularLocation>
        <location evidence="1">Mitochondrion</location>
    </subcellularLocation>
</comment>
<sequence length="80" mass="9132">MAAPDLKAFILRSEVLHLYRHLLRAAKGAQDTGARAELRGEIRRQFEAQRSRQEPEAIRFLLSDGKLKLKQLGEMLGMQT</sequence>
<evidence type="ECO:0000256" key="1">
    <source>
        <dbReference type="ARBA" id="ARBA00004173"/>
    </source>
</evidence>
<evidence type="ECO:0000256" key="6">
    <source>
        <dbReference type="ARBA" id="ARBA00044735"/>
    </source>
</evidence>
<dbReference type="InterPro" id="IPR008011">
    <property type="entry name" value="Complex1_LYR_dom"/>
</dbReference>
<evidence type="ECO:0000313" key="8">
    <source>
        <dbReference type="EMBL" id="KAI7836757.1"/>
    </source>
</evidence>
<name>A0AAD5DFK2_9CHLO</name>
<dbReference type="PANTHER" id="PTHR13675">
    <property type="entry name" value="LYR MOTIF-CONTAINING PROTEIN 2"/>
    <property type="match status" value="1"/>
</dbReference>
<dbReference type="Pfam" id="PF05347">
    <property type="entry name" value="Complex1_LYR"/>
    <property type="match status" value="1"/>
</dbReference>
<organism evidence="8 9">
    <name type="scientific">Chlorella ohadii</name>
    <dbReference type="NCBI Taxonomy" id="2649997"/>
    <lineage>
        <taxon>Eukaryota</taxon>
        <taxon>Viridiplantae</taxon>
        <taxon>Chlorophyta</taxon>
        <taxon>core chlorophytes</taxon>
        <taxon>Trebouxiophyceae</taxon>
        <taxon>Chlorellales</taxon>
        <taxon>Chlorellaceae</taxon>
        <taxon>Chlorella clade</taxon>
        <taxon>Chlorella</taxon>
    </lineage>
</organism>
<protein>
    <recommendedName>
        <fullName evidence="5">LYR motif-containing protein 2</fullName>
    </recommendedName>
</protein>
<accession>A0AAD5DFK2</accession>
<evidence type="ECO:0000259" key="7">
    <source>
        <dbReference type="Pfam" id="PF05347"/>
    </source>
</evidence>
<dbReference type="InterPro" id="IPR045293">
    <property type="entry name" value="Complex1_LYR_LYRM2"/>
</dbReference>
<keyword evidence="4" id="KW-0496">Mitochondrion</keyword>
<proteinExistence type="inferred from homology"/>
<keyword evidence="3" id="KW-0809">Transit peptide</keyword>
<evidence type="ECO:0000256" key="3">
    <source>
        <dbReference type="ARBA" id="ARBA00022946"/>
    </source>
</evidence>
<dbReference type="CDD" id="cd20262">
    <property type="entry name" value="Complex1_LYR_LYRM2"/>
    <property type="match status" value="1"/>
</dbReference>